<keyword evidence="1" id="KW-1133">Transmembrane helix</keyword>
<keyword evidence="1" id="KW-0812">Transmembrane</keyword>
<sequence>MGFFGTILGFFRFGVGINIGLIAGYFLFIYFQPTDVKIDWLNKFLECMWPYLDKAICKTAKNIAKSIIAEQFPKYKIDSVEFETLTLGCLLPTFQGNLFPLSFVCLYCILSHRIPFGSAIFENRRQYLGVGSRYSLVPQSGAI</sequence>
<evidence type="ECO:0000256" key="1">
    <source>
        <dbReference type="SAM" id="Phobius"/>
    </source>
</evidence>
<dbReference type="InterPro" id="IPR045050">
    <property type="entry name" value="Synaptotagmin_plant"/>
</dbReference>
<organism evidence="2 3">
    <name type="scientific">Stylosanthes scabra</name>
    <dbReference type="NCBI Taxonomy" id="79078"/>
    <lineage>
        <taxon>Eukaryota</taxon>
        <taxon>Viridiplantae</taxon>
        <taxon>Streptophyta</taxon>
        <taxon>Embryophyta</taxon>
        <taxon>Tracheophyta</taxon>
        <taxon>Spermatophyta</taxon>
        <taxon>Magnoliopsida</taxon>
        <taxon>eudicotyledons</taxon>
        <taxon>Gunneridae</taxon>
        <taxon>Pentapetalae</taxon>
        <taxon>rosids</taxon>
        <taxon>fabids</taxon>
        <taxon>Fabales</taxon>
        <taxon>Fabaceae</taxon>
        <taxon>Papilionoideae</taxon>
        <taxon>50 kb inversion clade</taxon>
        <taxon>dalbergioids sensu lato</taxon>
        <taxon>Dalbergieae</taxon>
        <taxon>Pterocarpus clade</taxon>
        <taxon>Stylosanthes</taxon>
    </lineage>
</organism>
<feature type="transmembrane region" description="Helical" evidence="1">
    <location>
        <begin position="6"/>
        <end position="31"/>
    </location>
</feature>
<gene>
    <name evidence="2" type="ORF">PIB30_016219</name>
</gene>
<dbReference type="Proteomes" id="UP001341840">
    <property type="component" value="Unassembled WGS sequence"/>
</dbReference>
<evidence type="ECO:0000313" key="2">
    <source>
        <dbReference type="EMBL" id="MED6181076.1"/>
    </source>
</evidence>
<protein>
    <submittedName>
        <fullName evidence="2">Uncharacterized protein</fullName>
    </submittedName>
</protein>
<comment type="caution">
    <text evidence="2">The sequence shown here is derived from an EMBL/GenBank/DDBJ whole genome shotgun (WGS) entry which is preliminary data.</text>
</comment>
<proteinExistence type="predicted"/>
<dbReference type="EMBL" id="JASCZI010181288">
    <property type="protein sequence ID" value="MED6181076.1"/>
    <property type="molecule type" value="Genomic_DNA"/>
</dbReference>
<keyword evidence="3" id="KW-1185">Reference proteome</keyword>
<evidence type="ECO:0000313" key="3">
    <source>
        <dbReference type="Proteomes" id="UP001341840"/>
    </source>
</evidence>
<dbReference type="PANTHER" id="PTHR10774:SF214">
    <property type="entry name" value="CALCIUM-DEPENDENT LIPID-BINDING (CALB DOMAIN) FAMILY PROTEIN-RELATED"/>
    <property type="match status" value="1"/>
</dbReference>
<accession>A0ABU6W8F0</accession>
<reference evidence="2 3" key="1">
    <citation type="journal article" date="2023" name="Plants (Basel)">
        <title>Bridging the Gap: Combining Genomics and Transcriptomics Approaches to Understand Stylosanthes scabra, an Orphan Legume from the Brazilian Caatinga.</title>
        <authorList>
            <person name="Ferreira-Neto J.R.C."/>
            <person name="da Silva M.D."/>
            <person name="Binneck E."/>
            <person name="de Melo N.F."/>
            <person name="da Silva R.H."/>
            <person name="de Melo A.L.T.M."/>
            <person name="Pandolfi V."/>
            <person name="Bustamante F.O."/>
            <person name="Brasileiro-Vidal A.C."/>
            <person name="Benko-Iseppon A.M."/>
        </authorList>
    </citation>
    <scope>NUCLEOTIDE SEQUENCE [LARGE SCALE GENOMIC DNA]</scope>
    <source>
        <tissue evidence="2">Leaves</tissue>
    </source>
</reference>
<keyword evidence="1" id="KW-0472">Membrane</keyword>
<name>A0ABU6W8F0_9FABA</name>
<dbReference type="PANTHER" id="PTHR10774">
    <property type="entry name" value="EXTENDED SYNAPTOTAGMIN-RELATED"/>
    <property type="match status" value="1"/>
</dbReference>